<comment type="caution">
    <text evidence="1">The sequence shown here is derived from an EMBL/GenBank/DDBJ whole genome shotgun (WGS) entry which is preliminary data.</text>
</comment>
<dbReference type="InterPro" id="IPR036291">
    <property type="entry name" value="NAD(P)-bd_dom_sf"/>
</dbReference>
<accession>A0A8H7IT64</accession>
<evidence type="ECO:0000313" key="2">
    <source>
        <dbReference type="Proteomes" id="UP000651452"/>
    </source>
</evidence>
<dbReference type="Proteomes" id="UP000651452">
    <property type="component" value="Unassembled WGS sequence"/>
</dbReference>
<dbReference type="Gene3D" id="3.40.50.720">
    <property type="entry name" value="NAD(P)-binding Rossmann-like Domain"/>
    <property type="match status" value="2"/>
</dbReference>
<dbReference type="AlphaFoldDB" id="A0A8H7IT64"/>
<dbReference type="InterPro" id="IPR052718">
    <property type="entry name" value="NmrA-type_oxidoreductase"/>
</dbReference>
<protein>
    <recommendedName>
        <fullName evidence="3">NmrA-like domain-containing protein</fullName>
    </recommendedName>
</protein>
<reference evidence="1" key="1">
    <citation type="submission" date="2018-12" db="EMBL/GenBank/DDBJ databases">
        <authorList>
            <person name="Syme R.A."/>
            <person name="Farfan-Caceres L."/>
            <person name="Lichtenzveig J."/>
        </authorList>
    </citation>
    <scope>NUCLEOTIDE SEQUENCE</scope>
    <source>
        <strain evidence="1">Al4</strain>
    </source>
</reference>
<dbReference type="PANTHER" id="PTHR47129">
    <property type="entry name" value="QUINONE OXIDOREDUCTASE 2"/>
    <property type="match status" value="1"/>
</dbReference>
<proteinExistence type="predicted"/>
<name>A0A8H7IT64_9PLEO</name>
<sequence>MQTGPIAIFPASGGIGGGTYRHLINLVDAKNVTLVARSPAKIPNQYTEAGAIARHGDYDKLETLDHAFDGAKYLNLISYASIEHEHRFRGLYTESYGLYLAFLDLKNPPAELKMPHDGKGPGISWVKRDELGEGTAHLLANYAQDPTSFPFVNDTLLLSGPQAVSLEDSVEIIGHVTGKEINIRQTSVEEWASQDSVKGASEYLAGDMAKRWATAYDALRRGEGAVVTKHLRELMGREPETFEKTIAGLKEA</sequence>
<dbReference type="PANTHER" id="PTHR47129:SF1">
    <property type="entry name" value="NMRA-LIKE DOMAIN-CONTAINING PROTEIN"/>
    <property type="match status" value="1"/>
</dbReference>
<reference evidence="1" key="2">
    <citation type="submission" date="2020-09" db="EMBL/GenBank/DDBJ databases">
        <title>Reference genome assembly for Australian Ascochyta lentis isolate Al4.</title>
        <authorList>
            <person name="Lee R.C."/>
            <person name="Farfan-Caceres L.M."/>
            <person name="Debler J.W."/>
            <person name="Williams A.H."/>
            <person name="Henares B.M."/>
        </authorList>
    </citation>
    <scope>NUCLEOTIDE SEQUENCE</scope>
    <source>
        <strain evidence="1">Al4</strain>
    </source>
</reference>
<keyword evidence="2" id="KW-1185">Reference proteome</keyword>
<evidence type="ECO:0000313" key="1">
    <source>
        <dbReference type="EMBL" id="KAF9691369.1"/>
    </source>
</evidence>
<dbReference type="SUPFAM" id="SSF51735">
    <property type="entry name" value="NAD(P)-binding Rossmann-fold domains"/>
    <property type="match status" value="1"/>
</dbReference>
<gene>
    <name evidence="1" type="ORF">EKO04_010912</name>
</gene>
<evidence type="ECO:0008006" key="3">
    <source>
        <dbReference type="Google" id="ProtNLM"/>
    </source>
</evidence>
<dbReference type="OrthoDB" id="419598at2759"/>
<dbReference type="EMBL" id="RZGK01000021">
    <property type="protein sequence ID" value="KAF9691369.1"/>
    <property type="molecule type" value="Genomic_DNA"/>
</dbReference>
<organism evidence="1 2">
    <name type="scientific">Ascochyta lentis</name>
    <dbReference type="NCBI Taxonomy" id="205686"/>
    <lineage>
        <taxon>Eukaryota</taxon>
        <taxon>Fungi</taxon>
        <taxon>Dikarya</taxon>
        <taxon>Ascomycota</taxon>
        <taxon>Pezizomycotina</taxon>
        <taxon>Dothideomycetes</taxon>
        <taxon>Pleosporomycetidae</taxon>
        <taxon>Pleosporales</taxon>
        <taxon>Pleosporineae</taxon>
        <taxon>Didymellaceae</taxon>
        <taxon>Ascochyta</taxon>
    </lineage>
</organism>